<dbReference type="AlphaFoldDB" id="A0A2T7NGX9"/>
<evidence type="ECO:0000313" key="1">
    <source>
        <dbReference type="EMBL" id="PVD20437.1"/>
    </source>
</evidence>
<comment type="caution">
    <text evidence="1">The sequence shown here is derived from an EMBL/GenBank/DDBJ whole genome shotgun (WGS) entry which is preliminary data.</text>
</comment>
<proteinExistence type="predicted"/>
<dbReference type="OrthoDB" id="9976386at2759"/>
<organism evidence="1 2">
    <name type="scientific">Pomacea canaliculata</name>
    <name type="common">Golden apple snail</name>
    <dbReference type="NCBI Taxonomy" id="400727"/>
    <lineage>
        <taxon>Eukaryota</taxon>
        <taxon>Metazoa</taxon>
        <taxon>Spiralia</taxon>
        <taxon>Lophotrochozoa</taxon>
        <taxon>Mollusca</taxon>
        <taxon>Gastropoda</taxon>
        <taxon>Caenogastropoda</taxon>
        <taxon>Architaenioglossa</taxon>
        <taxon>Ampullarioidea</taxon>
        <taxon>Ampullariidae</taxon>
        <taxon>Pomacea</taxon>
    </lineage>
</organism>
<reference evidence="1 2" key="1">
    <citation type="submission" date="2018-04" db="EMBL/GenBank/DDBJ databases">
        <title>The genome of golden apple snail Pomacea canaliculata provides insight into stress tolerance and invasive adaptation.</title>
        <authorList>
            <person name="Liu C."/>
            <person name="Liu B."/>
            <person name="Ren Y."/>
            <person name="Zhang Y."/>
            <person name="Wang H."/>
            <person name="Li S."/>
            <person name="Jiang F."/>
            <person name="Yin L."/>
            <person name="Zhang G."/>
            <person name="Qian W."/>
            <person name="Fan W."/>
        </authorList>
    </citation>
    <scope>NUCLEOTIDE SEQUENCE [LARGE SCALE GENOMIC DNA]</scope>
    <source>
        <strain evidence="1">SZHN2017</strain>
        <tissue evidence="1">Muscle</tissue>
    </source>
</reference>
<sequence>MLDDMPGCPFNTASNTNSSGSAPWSGFCEKVHSTVADLIPAGGHQMYAPLGGVFSQSRPLNLHVYGDLYTQKMDTLGPGKINIPVTAKQGVVPSIYTGHPSYAYPVDKTYDESHHFPGTVGFPARVEGPSVYPGGAPPLGRHSGVPASTGFPKLDSAGFVY</sequence>
<evidence type="ECO:0000313" key="2">
    <source>
        <dbReference type="Proteomes" id="UP000245119"/>
    </source>
</evidence>
<protein>
    <submittedName>
        <fullName evidence="1">Uncharacterized protein</fullName>
    </submittedName>
</protein>
<gene>
    <name evidence="1" type="ORF">C0Q70_18592</name>
</gene>
<name>A0A2T7NGX9_POMCA</name>
<keyword evidence="2" id="KW-1185">Reference proteome</keyword>
<dbReference type="Proteomes" id="UP000245119">
    <property type="component" value="Linkage Group LG12"/>
</dbReference>
<dbReference type="EMBL" id="PZQS01000012">
    <property type="protein sequence ID" value="PVD20437.1"/>
    <property type="molecule type" value="Genomic_DNA"/>
</dbReference>
<accession>A0A2T7NGX9</accession>